<gene>
    <name evidence="2" type="ORF">X975_19833</name>
</gene>
<feature type="compositionally biased region" description="Basic and acidic residues" evidence="1">
    <location>
        <begin position="18"/>
        <end position="27"/>
    </location>
</feature>
<keyword evidence="3" id="KW-1185">Reference proteome</keyword>
<dbReference type="EMBL" id="KK114673">
    <property type="protein sequence ID" value="KFM63068.1"/>
    <property type="molecule type" value="Genomic_DNA"/>
</dbReference>
<feature type="non-terminal residue" evidence="2">
    <location>
        <position position="91"/>
    </location>
</feature>
<sequence length="91" mass="10565">LDVDQRHLVVQRLCLQSRESKQGHERSPSLFQQNHHHHQQQSPILQHQQIYRLNRHSEPNSRFAHDYLSDGNSDDEGSSSGEKHCFQGGNT</sequence>
<feature type="region of interest" description="Disordered" evidence="1">
    <location>
        <begin position="16"/>
        <end position="91"/>
    </location>
</feature>
<dbReference type="AlphaFoldDB" id="A0A087TD79"/>
<name>A0A087TD79_STEMI</name>
<organism evidence="2 3">
    <name type="scientific">Stegodyphus mimosarum</name>
    <name type="common">African social velvet spider</name>
    <dbReference type="NCBI Taxonomy" id="407821"/>
    <lineage>
        <taxon>Eukaryota</taxon>
        <taxon>Metazoa</taxon>
        <taxon>Ecdysozoa</taxon>
        <taxon>Arthropoda</taxon>
        <taxon>Chelicerata</taxon>
        <taxon>Arachnida</taxon>
        <taxon>Araneae</taxon>
        <taxon>Araneomorphae</taxon>
        <taxon>Entelegynae</taxon>
        <taxon>Eresoidea</taxon>
        <taxon>Eresidae</taxon>
        <taxon>Stegodyphus</taxon>
    </lineage>
</organism>
<evidence type="ECO:0000313" key="2">
    <source>
        <dbReference type="EMBL" id="KFM63068.1"/>
    </source>
</evidence>
<evidence type="ECO:0000313" key="3">
    <source>
        <dbReference type="Proteomes" id="UP000054359"/>
    </source>
</evidence>
<dbReference type="OrthoDB" id="6437338at2759"/>
<dbReference type="Proteomes" id="UP000054359">
    <property type="component" value="Unassembled WGS sequence"/>
</dbReference>
<evidence type="ECO:0000256" key="1">
    <source>
        <dbReference type="SAM" id="MobiDB-lite"/>
    </source>
</evidence>
<accession>A0A087TD79</accession>
<feature type="non-terminal residue" evidence="2">
    <location>
        <position position="1"/>
    </location>
</feature>
<protein>
    <submittedName>
        <fullName evidence="2">Uncharacterized protein</fullName>
    </submittedName>
</protein>
<reference evidence="2 3" key="1">
    <citation type="submission" date="2013-11" db="EMBL/GenBank/DDBJ databases">
        <title>Genome sequencing of Stegodyphus mimosarum.</title>
        <authorList>
            <person name="Bechsgaard J."/>
        </authorList>
    </citation>
    <scope>NUCLEOTIDE SEQUENCE [LARGE SCALE GENOMIC DNA]</scope>
</reference>
<feature type="compositionally biased region" description="Low complexity" evidence="1">
    <location>
        <begin position="40"/>
        <end position="49"/>
    </location>
</feature>
<proteinExistence type="predicted"/>
<feature type="compositionally biased region" description="Basic and acidic residues" evidence="1">
    <location>
        <begin position="55"/>
        <end position="68"/>
    </location>
</feature>